<dbReference type="InterPro" id="IPR001763">
    <property type="entry name" value="Rhodanese-like_dom"/>
</dbReference>
<dbReference type="Gene3D" id="3.40.250.10">
    <property type="entry name" value="Rhodanese-like domain"/>
    <property type="match status" value="1"/>
</dbReference>
<evidence type="ECO:0000313" key="3">
    <source>
        <dbReference type="EMBL" id="MDT0619852.1"/>
    </source>
</evidence>
<reference evidence="3 4" key="1">
    <citation type="submission" date="2023-09" db="EMBL/GenBank/DDBJ databases">
        <authorList>
            <person name="Rey-Velasco X."/>
        </authorList>
    </citation>
    <scope>NUCLEOTIDE SEQUENCE [LARGE SCALE GENOMIC DNA]</scope>
    <source>
        <strain evidence="3 4">P385</strain>
    </source>
</reference>
<dbReference type="CDD" id="cd07302">
    <property type="entry name" value="CHD"/>
    <property type="match status" value="1"/>
</dbReference>
<dbReference type="Proteomes" id="UP001259982">
    <property type="component" value="Unassembled WGS sequence"/>
</dbReference>
<dbReference type="SUPFAM" id="SSF55073">
    <property type="entry name" value="Nucleotide cyclase"/>
    <property type="match status" value="1"/>
</dbReference>
<organism evidence="3 4">
    <name type="scientific">Spectribacter acetivorans</name>
    <dbReference type="NCBI Taxonomy" id="3075603"/>
    <lineage>
        <taxon>Bacteria</taxon>
        <taxon>Pseudomonadati</taxon>
        <taxon>Pseudomonadota</taxon>
        <taxon>Gammaproteobacteria</taxon>
        <taxon>Salinisphaerales</taxon>
        <taxon>Salinisphaeraceae</taxon>
        <taxon>Spectribacter</taxon>
    </lineage>
</organism>
<dbReference type="RefSeq" id="WP_311660545.1">
    <property type="nucleotide sequence ID" value="NZ_JAVRHY010000022.1"/>
</dbReference>
<sequence length="334" mass="36391">MPETNDTPRLQRIDAATLAQRLAGPQPPLLLDVRRRAAFESKPRGIETALPLLLDADPPRIPDRPRATPIVVYCLCSGEASSTRAALWLLAAGYEHVAVLDGGLPQWEAQNRPLAALDWTRETGRWMNIPKTGNAAAIDAPLLAEAAFLFGQALPLRRDMAVLFVDMVDSTRLLLRHDATEVLRRVQAFMAIVVDVAAHHCGDVHDFEGDGAMLYFAGPGEALPAAFALRAALAECRREQPSLPQARFSVDAGPLVIGHIGTRFRRGLSFIGPSINRAARILPLAPADGIIVTQGVLEHAQRSDPDLHAEFVELAGRQRLKGFSEQALRLFVAR</sequence>
<proteinExistence type="predicted"/>
<evidence type="ECO:0000259" key="2">
    <source>
        <dbReference type="PROSITE" id="PS50206"/>
    </source>
</evidence>
<feature type="domain" description="Guanylate cyclase" evidence="1">
    <location>
        <begin position="161"/>
        <end position="282"/>
    </location>
</feature>
<dbReference type="InterPro" id="IPR001054">
    <property type="entry name" value="A/G_cyclase"/>
</dbReference>
<dbReference type="EMBL" id="JAVRHY010000022">
    <property type="protein sequence ID" value="MDT0619852.1"/>
    <property type="molecule type" value="Genomic_DNA"/>
</dbReference>
<dbReference type="PANTHER" id="PTHR43081:SF1">
    <property type="entry name" value="ADENYLATE CYCLASE, TERMINAL-DIFFERENTIATION SPECIFIC"/>
    <property type="match status" value="1"/>
</dbReference>
<dbReference type="PROSITE" id="PS50125">
    <property type="entry name" value="GUANYLATE_CYCLASE_2"/>
    <property type="match status" value="1"/>
</dbReference>
<dbReference type="InterPro" id="IPR050697">
    <property type="entry name" value="Adenylyl/Guanylyl_Cyclase_3/4"/>
</dbReference>
<dbReference type="SUPFAM" id="SSF52821">
    <property type="entry name" value="Rhodanese/Cell cycle control phosphatase"/>
    <property type="match status" value="1"/>
</dbReference>
<dbReference type="Pfam" id="PF00581">
    <property type="entry name" value="Rhodanese"/>
    <property type="match status" value="1"/>
</dbReference>
<comment type="caution">
    <text evidence="3">The sequence shown here is derived from an EMBL/GenBank/DDBJ whole genome shotgun (WGS) entry which is preliminary data.</text>
</comment>
<gene>
    <name evidence="3" type="ORF">RM531_15370</name>
</gene>
<dbReference type="SMART" id="SM00450">
    <property type="entry name" value="RHOD"/>
    <property type="match status" value="1"/>
</dbReference>
<keyword evidence="4" id="KW-1185">Reference proteome</keyword>
<name>A0ABU3BBI2_9GAMM</name>
<dbReference type="PROSITE" id="PS50206">
    <property type="entry name" value="RHODANESE_3"/>
    <property type="match status" value="1"/>
</dbReference>
<evidence type="ECO:0000313" key="4">
    <source>
        <dbReference type="Proteomes" id="UP001259982"/>
    </source>
</evidence>
<dbReference type="Gene3D" id="3.30.70.1230">
    <property type="entry name" value="Nucleotide cyclase"/>
    <property type="match status" value="1"/>
</dbReference>
<feature type="domain" description="Rhodanese" evidence="2">
    <location>
        <begin position="24"/>
        <end position="116"/>
    </location>
</feature>
<accession>A0ABU3BBI2</accession>
<dbReference type="PANTHER" id="PTHR43081">
    <property type="entry name" value="ADENYLATE CYCLASE, TERMINAL-DIFFERENTIATION SPECIFIC-RELATED"/>
    <property type="match status" value="1"/>
</dbReference>
<dbReference type="InterPro" id="IPR036873">
    <property type="entry name" value="Rhodanese-like_dom_sf"/>
</dbReference>
<protein>
    <submittedName>
        <fullName evidence="3">Rhodanese-like domain-containing protein</fullName>
    </submittedName>
</protein>
<evidence type="ECO:0000259" key="1">
    <source>
        <dbReference type="PROSITE" id="PS50125"/>
    </source>
</evidence>
<dbReference type="InterPro" id="IPR029787">
    <property type="entry name" value="Nucleotide_cyclase"/>
</dbReference>